<dbReference type="Gene3D" id="3.40.50.720">
    <property type="entry name" value="NAD(P)-binding Rossmann-like Domain"/>
    <property type="match status" value="1"/>
</dbReference>
<comment type="similarity">
    <text evidence="2 8">Belongs to the glutamyl-tRNA reductase family.</text>
</comment>
<feature type="binding site" evidence="8">
    <location>
        <position position="118"/>
    </location>
    <ligand>
        <name>substrate</name>
    </ligand>
</feature>
<dbReference type="NCBIfam" id="NF000750">
    <property type="entry name" value="PRK00045.3-4"/>
    <property type="match status" value="1"/>
</dbReference>
<keyword evidence="14" id="KW-1185">Reference proteome</keyword>
<dbReference type="SUPFAM" id="SSF69742">
    <property type="entry name" value="Glutamyl tRNA-reductase catalytic, N-terminal domain"/>
    <property type="match status" value="1"/>
</dbReference>
<feature type="binding site" evidence="8">
    <location>
        <begin position="112"/>
        <end position="114"/>
    </location>
    <ligand>
        <name>substrate</name>
    </ligand>
</feature>
<proteinExistence type="inferred from homology"/>
<feature type="binding site" evidence="8">
    <location>
        <begin position="47"/>
        <end position="50"/>
    </location>
    <ligand>
        <name>substrate</name>
    </ligand>
</feature>
<dbReference type="Pfam" id="PF05201">
    <property type="entry name" value="GlutR_N"/>
    <property type="match status" value="1"/>
</dbReference>
<dbReference type="SUPFAM" id="SSF69075">
    <property type="entry name" value="Glutamyl tRNA-reductase dimerization domain"/>
    <property type="match status" value="1"/>
</dbReference>
<name>A0ABT4I7W1_9ACTO</name>
<dbReference type="Proteomes" id="UP001072034">
    <property type="component" value="Unassembled WGS sequence"/>
</dbReference>
<dbReference type="InterPro" id="IPR000343">
    <property type="entry name" value="4pyrrol_synth_GluRdtase"/>
</dbReference>
<evidence type="ECO:0000256" key="5">
    <source>
        <dbReference type="ARBA" id="ARBA00023002"/>
    </source>
</evidence>
<feature type="domain" description="Glutamyl-tRNA reductase N-terminal" evidence="12">
    <location>
        <begin position="13"/>
        <end position="154"/>
    </location>
</feature>
<comment type="function">
    <text evidence="8">Catalyzes the NADPH-dependent reduction of glutamyl-tRNA(Glu) to glutamate 1-semialdehyde (GSA).</text>
</comment>
<dbReference type="InterPro" id="IPR036343">
    <property type="entry name" value="GluRdtase_N_sf"/>
</dbReference>
<dbReference type="SUPFAM" id="SSF51735">
    <property type="entry name" value="NAD(P)-binding Rossmann-fold domains"/>
    <property type="match status" value="1"/>
</dbReference>
<comment type="catalytic activity">
    <reaction evidence="7 8">
        <text>(S)-4-amino-5-oxopentanoate + tRNA(Glu) + NADP(+) = L-glutamyl-tRNA(Glu) + NADPH + H(+)</text>
        <dbReference type="Rhea" id="RHEA:12344"/>
        <dbReference type="Rhea" id="RHEA-COMP:9663"/>
        <dbReference type="Rhea" id="RHEA-COMP:9680"/>
        <dbReference type="ChEBI" id="CHEBI:15378"/>
        <dbReference type="ChEBI" id="CHEBI:57501"/>
        <dbReference type="ChEBI" id="CHEBI:57783"/>
        <dbReference type="ChEBI" id="CHEBI:58349"/>
        <dbReference type="ChEBI" id="CHEBI:78442"/>
        <dbReference type="ChEBI" id="CHEBI:78520"/>
        <dbReference type="EC" id="1.2.1.70"/>
    </reaction>
</comment>
<dbReference type="InterPro" id="IPR015896">
    <property type="entry name" value="4pyrrol_synth_GluRdtase_dimer"/>
</dbReference>
<sequence>MTVHLLSADHRAQGLEAVSRLGGVSARLGPDLLRAVRGIDGVLVLGTCNRLAILLDAPEGSPAEDLRDAVTDFLAERSGAGEPVRLSLWSDRAAHRELFATAAGLESMVVGEREIAGQLRRALILATAEGTVTGAITRAVEHASAVSRRVAARTALAGTGRSVVAVGLELAARRLPPPEGVRALIVGTGAYAGATVTALRNRGIRDIGVHSRSDRAREFAAGHCVRAVDKDELPRSLAQADLVVTCRGLGAPVLTRGLVASATGLRRSAGPAAPHGGAGPAARPLVVLDLALSRDVERSVGSLPGVLLIDLPSVQRAVPDVEASQVDAARRIVAEEAAGFERVRAGRRMDPVVRRLRSGVGAVVEEEIARLRPADGRVDAEDAARALHRLAARLLHHPSVAARAAGEAGREREYLAALDLVVGPEVAAGLRDGVRPPAACPAREAQGAGGAEDAGVERGAADLPTIPTRPAAPTAGDWPDWRDEPLAGLAVMSELSGGRA</sequence>
<evidence type="ECO:0000256" key="3">
    <source>
        <dbReference type="ARBA" id="ARBA00012970"/>
    </source>
</evidence>
<reference evidence="13" key="1">
    <citation type="submission" date="2022-10" db="EMBL/GenBank/DDBJ databases">
        <title>Genome sequence of Actinomyces israelii ATCC 10048.</title>
        <authorList>
            <person name="Watt R.M."/>
            <person name="Tong W.M."/>
        </authorList>
    </citation>
    <scope>NUCLEOTIDE SEQUENCE</scope>
    <source>
        <strain evidence="13">ATCC 10048</strain>
    </source>
</reference>
<evidence type="ECO:0000256" key="6">
    <source>
        <dbReference type="ARBA" id="ARBA00023244"/>
    </source>
</evidence>
<evidence type="ECO:0000259" key="11">
    <source>
        <dbReference type="Pfam" id="PF01488"/>
    </source>
</evidence>
<feature type="domain" description="Tetrapyrrole biosynthesis glutamyl-tRNA reductase dimerisation" evidence="10">
    <location>
        <begin position="329"/>
        <end position="419"/>
    </location>
</feature>
<dbReference type="RefSeq" id="WP_268917332.1">
    <property type="nucleotide sequence ID" value="NZ_JAPTMY010000012.1"/>
</dbReference>
<dbReference type="Pfam" id="PF00745">
    <property type="entry name" value="GlutR_dimer"/>
    <property type="match status" value="1"/>
</dbReference>
<comment type="subunit">
    <text evidence="8">Homodimer.</text>
</comment>
<accession>A0ABT4I7W1</accession>
<evidence type="ECO:0000259" key="10">
    <source>
        <dbReference type="Pfam" id="PF00745"/>
    </source>
</evidence>
<dbReference type="PANTHER" id="PTHR43013">
    <property type="entry name" value="GLUTAMYL-TRNA REDUCTASE"/>
    <property type="match status" value="1"/>
</dbReference>
<feature type="binding site" evidence="8">
    <location>
        <position position="107"/>
    </location>
    <ligand>
        <name>substrate</name>
    </ligand>
</feature>
<feature type="compositionally biased region" description="Low complexity" evidence="9">
    <location>
        <begin position="461"/>
        <end position="475"/>
    </location>
</feature>
<gene>
    <name evidence="8" type="primary">hemA</name>
    <name evidence="13" type="ORF">OHJ16_07125</name>
</gene>
<keyword evidence="5 8" id="KW-0560">Oxidoreductase</keyword>
<evidence type="ECO:0000256" key="1">
    <source>
        <dbReference type="ARBA" id="ARBA00005059"/>
    </source>
</evidence>
<evidence type="ECO:0000313" key="13">
    <source>
        <dbReference type="EMBL" id="MCZ0857815.1"/>
    </source>
</evidence>
<evidence type="ECO:0000256" key="8">
    <source>
        <dbReference type="HAMAP-Rule" id="MF_00087"/>
    </source>
</evidence>
<comment type="pathway">
    <text evidence="1 8">Porphyrin-containing compound metabolism; protoporphyrin-IX biosynthesis; 5-aminolevulinate from L-glutamyl-tRNA(Glu): step 1/2.</text>
</comment>
<dbReference type="EMBL" id="JAPTMY010000012">
    <property type="protein sequence ID" value="MCZ0857815.1"/>
    <property type="molecule type" value="Genomic_DNA"/>
</dbReference>
<evidence type="ECO:0000256" key="7">
    <source>
        <dbReference type="ARBA" id="ARBA00047464"/>
    </source>
</evidence>
<organism evidence="13 14">
    <name type="scientific">Actinomyces israelii</name>
    <dbReference type="NCBI Taxonomy" id="1659"/>
    <lineage>
        <taxon>Bacteria</taxon>
        <taxon>Bacillati</taxon>
        <taxon>Actinomycetota</taxon>
        <taxon>Actinomycetes</taxon>
        <taxon>Actinomycetales</taxon>
        <taxon>Actinomycetaceae</taxon>
        <taxon>Actinomyces</taxon>
    </lineage>
</organism>
<dbReference type="InterPro" id="IPR036291">
    <property type="entry name" value="NAD(P)-bd_dom_sf"/>
</dbReference>
<dbReference type="InterPro" id="IPR015895">
    <property type="entry name" value="4pyrrol_synth_GluRdtase_N"/>
</dbReference>
<feature type="binding site" evidence="8">
    <location>
        <begin position="187"/>
        <end position="192"/>
    </location>
    <ligand>
        <name>NADP(+)</name>
        <dbReference type="ChEBI" id="CHEBI:58349"/>
    </ligand>
</feature>
<comment type="miscellaneous">
    <text evidence="8">During catalysis, the active site Cys acts as a nucleophile attacking the alpha-carbonyl group of tRNA-bound glutamate with the formation of a thioester intermediate between enzyme and glutamate, and the concomitant release of tRNA(Glu). The thioester intermediate is finally reduced by direct hydride transfer from NADPH, to form the product GSA.</text>
</comment>
<evidence type="ECO:0000256" key="2">
    <source>
        <dbReference type="ARBA" id="ARBA00005916"/>
    </source>
</evidence>
<feature type="domain" description="Quinate/shikimate 5-dehydrogenase/glutamyl-tRNA reductase" evidence="11">
    <location>
        <begin position="169"/>
        <end position="315"/>
    </location>
</feature>
<comment type="caution">
    <text evidence="13">The sequence shown here is derived from an EMBL/GenBank/DDBJ whole genome shotgun (WGS) entry which is preliminary data.</text>
</comment>
<comment type="caution">
    <text evidence="8">Lacks conserved residue(s) required for the propagation of feature annotation.</text>
</comment>
<dbReference type="HAMAP" id="MF_00087">
    <property type="entry name" value="Glu_tRNA_reductase"/>
    <property type="match status" value="1"/>
</dbReference>
<evidence type="ECO:0000256" key="4">
    <source>
        <dbReference type="ARBA" id="ARBA00022857"/>
    </source>
</evidence>
<protein>
    <recommendedName>
        <fullName evidence="3 8">Glutamyl-tRNA reductase</fullName>
        <shortName evidence="8">GluTR</shortName>
        <ecNumber evidence="3 8">1.2.1.70</ecNumber>
    </recommendedName>
</protein>
<evidence type="ECO:0000313" key="14">
    <source>
        <dbReference type="Proteomes" id="UP001072034"/>
    </source>
</evidence>
<dbReference type="EC" id="1.2.1.70" evidence="3 8"/>
<dbReference type="GO" id="GO:0008883">
    <property type="term" value="F:glutamyl-tRNA reductase activity"/>
    <property type="evidence" value="ECO:0007669"/>
    <property type="project" value="UniProtKB-EC"/>
</dbReference>
<evidence type="ECO:0000256" key="9">
    <source>
        <dbReference type="SAM" id="MobiDB-lite"/>
    </source>
</evidence>
<dbReference type="Pfam" id="PF01488">
    <property type="entry name" value="Shikimate_DH"/>
    <property type="match status" value="1"/>
</dbReference>
<feature type="region of interest" description="Disordered" evidence="9">
    <location>
        <begin position="438"/>
        <end position="483"/>
    </location>
</feature>
<keyword evidence="4 8" id="KW-0521">NADP</keyword>
<dbReference type="Gene3D" id="3.30.460.30">
    <property type="entry name" value="Glutamyl-tRNA reductase, N-terminal domain"/>
    <property type="match status" value="1"/>
</dbReference>
<dbReference type="InterPro" id="IPR006151">
    <property type="entry name" value="Shikm_DH/Glu-tRNA_Rdtase"/>
</dbReference>
<evidence type="ECO:0000259" key="12">
    <source>
        <dbReference type="Pfam" id="PF05201"/>
    </source>
</evidence>
<keyword evidence="6 8" id="KW-0627">Porphyrin biosynthesis</keyword>
<dbReference type="PIRSF" id="PIRSF000445">
    <property type="entry name" value="4pyrrol_synth_GluRdtase"/>
    <property type="match status" value="1"/>
</dbReference>
<dbReference type="InterPro" id="IPR036453">
    <property type="entry name" value="GluRdtase_dimer_dom_sf"/>
</dbReference>
<feature type="active site" description="Nucleophile" evidence="8">
    <location>
        <position position="48"/>
    </location>
</feature>
<dbReference type="PANTHER" id="PTHR43013:SF1">
    <property type="entry name" value="GLUTAMYL-TRNA REDUCTASE"/>
    <property type="match status" value="1"/>
</dbReference>
<comment type="domain">
    <text evidence="8">Possesses an unusual extended V-shaped dimeric structure with each monomer consisting of three distinct domains arranged along a curved 'spinal' alpha-helix. The N-terminal catalytic domain specifically recognizes the glutamate moiety of the substrate. The second domain is the NADPH-binding domain, and the third C-terminal domain is responsible for dimerization.</text>
</comment>